<protein>
    <submittedName>
        <fullName evidence="1">Uncharacterized protein</fullName>
    </submittedName>
</protein>
<evidence type="ECO:0000313" key="1">
    <source>
        <dbReference type="EMBL" id="KAK5691084.1"/>
    </source>
</evidence>
<evidence type="ECO:0000313" key="2">
    <source>
        <dbReference type="Proteomes" id="UP001310594"/>
    </source>
</evidence>
<name>A0AAN7VXS1_9PEZI</name>
<proteinExistence type="predicted"/>
<accession>A0AAN7VXS1</accession>
<dbReference type="EMBL" id="JAVRQU010000022">
    <property type="protein sequence ID" value="KAK5691084.1"/>
    <property type="molecule type" value="Genomic_DNA"/>
</dbReference>
<dbReference type="Proteomes" id="UP001310594">
    <property type="component" value="Unassembled WGS sequence"/>
</dbReference>
<dbReference type="InterPro" id="IPR008775">
    <property type="entry name" value="Phytyl_CoA_dOase-like"/>
</dbReference>
<reference evidence="1" key="1">
    <citation type="submission" date="2023-08" db="EMBL/GenBank/DDBJ databases">
        <title>Black Yeasts Isolated from many extreme environments.</title>
        <authorList>
            <person name="Coleine C."/>
            <person name="Stajich J.E."/>
            <person name="Selbmann L."/>
        </authorList>
    </citation>
    <scope>NUCLEOTIDE SEQUENCE</scope>
    <source>
        <strain evidence="1">CCFEE 5810</strain>
    </source>
</reference>
<dbReference type="SUPFAM" id="SSF51197">
    <property type="entry name" value="Clavaminate synthase-like"/>
    <property type="match status" value="1"/>
</dbReference>
<organism evidence="1 2">
    <name type="scientific">Elasticomyces elasticus</name>
    <dbReference type="NCBI Taxonomy" id="574655"/>
    <lineage>
        <taxon>Eukaryota</taxon>
        <taxon>Fungi</taxon>
        <taxon>Dikarya</taxon>
        <taxon>Ascomycota</taxon>
        <taxon>Pezizomycotina</taxon>
        <taxon>Dothideomycetes</taxon>
        <taxon>Dothideomycetidae</taxon>
        <taxon>Mycosphaerellales</taxon>
        <taxon>Teratosphaeriaceae</taxon>
        <taxon>Elasticomyces</taxon>
    </lineage>
</organism>
<dbReference type="AlphaFoldDB" id="A0AAN7VXS1"/>
<dbReference type="Pfam" id="PF05721">
    <property type="entry name" value="PhyH"/>
    <property type="match status" value="1"/>
</dbReference>
<comment type="caution">
    <text evidence="1">The sequence shown here is derived from an EMBL/GenBank/DDBJ whole genome shotgun (WGS) entry which is preliminary data.</text>
</comment>
<dbReference type="Gene3D" id="2.60.120.620">
    <property type="entry name" value="q2cbj1_9rhob like domain"/>
    <property type="match status" value="1"/>
</dbReference>
<gene>
    <name evidence="1" type="ORF">LTR97_011736</name>
</gene>
<sequence>MAAPIPSPIDSSYVPKVSLTHLSADASVEDIIAVLDRDGGVIVDEFVNPAQLDRIRRDVAHYHEADALNNSAINICPPETILTPGLVGKSDTVAALCESSQLSGLRKKILTDEFVVLREGYNDERSIDPLLSISLAFNVGPNAPRQRLHRDDNIHDTKHEKSFKLSKVSQFACLIAGCETTRKNGATMVIPGSHKWDDERQPQIDEITFAGEQNPVSF</sequence>